<proteinExistence type="predicted"/>
<evidence type="ECO:0000313" key="1">
    <source>
        <dbReference type="EMBL" id="EMY35024.1"/>
    </source>
</evidence>
<evidence type="ECO:0000313" key="2">
    <source>
        <dbReference type="Proteomes" id="UP000010729"/>
    </source>
</evidence>
<name>N1V4S7_9MICC</name>
<feature type="non-terminal residue" evidence="1">
    <location>
        <position position="1"/>
    </location>
</feature>
<organism evidence="1 2">
    <name type="scientific">Arthrobacter crystallopoietes BAB-32</name>
    <dbReference type="NCBI Taxonomy" id="1246476"/>
    <lineage>
        <taxon>Bacteria</taxon>
        <taxon>Bacillati</taxon>
        <taxon>Actinomycetota</taxon>
        <taxon>Actinomycetes</taxon>
        <taxon>Micrococcales</taxon>
        <taxon>Micrococcaceae</taxon>
        <taxon>Crystallibacter</taxon>
    </lineage>
</organism>
<dbReference type="SUPFAM" id="SSF53383">
    <property type="entry name" value="PLP-dependent transferases"/>
    <property type="match status" value="1"/>
</dbReference>
<comment type="caution">
    <text evidence="1">The sequence shown here is derived from an EMBL/GenBank/DDBJ whole genome shotgun (WGS) entry which is preliminary data.</text>
</comment>
<dbReference type="EMBL" id="ANPE02000088">
    <property type="protein sequence ID" value="EMY35024.1"/>
    <property type="molecule type" value="Genomic_DNA"/>
</dbReference>
<dbReference type="InterPro" id="IPR015424">
    <property type="entry name" value="PyrdxlP-dep_Trfase"/>
</dbReference>
<sequence>RTAETVAGIVAERERLAAALRGRGLDVPDSGGNFLWIPAGARARELEAACQAESVSVRAFDGEGVRVTVVGPQASAAVLAAVDALAN</sequence>
<dbReference type="Gene3D" id="3.90.1150.10">
    <property type="entry name" value="Aspartate Aminotransferase, domain 1"/>
    <property type="match status" value="1"/>
</dbReference>
<dbReference type="AlphaFoldDB" id="N1V4S7"/>
<dbReference type="Proteomes" id="UP000010729">
    <property type="component" value="Unassembled WGS sequence"/>
</dbReference>
<reference evidence="1 2" key="1">
    <citation type="journal article" date="2013" name="Genome Announc.">
        <title>Draft Genome Sequence of Arthrobacter crystallopoietes Strain BAB-32, Revealing Genes for Bioremediation.</title>
        <authorList>
            <person name="Joshi M.N."/>
            <person name="Pandit A.S."/>
            <person name="Sharma A."/>
            <person name="Pandya R.V."/>
            <person name="Desai S.M."/>
            <person name="Saxena A.K."/>
            <person name="Bagatharia S.B."/>
        </authorList>
    </citation>
    <scope>NUCLEOTIDE SEQUENCE [LARGE SCALE GENOMIC DNA]</scope>
    <source>
        <strain evidence="1 2">BAB-32</strain>
    </source>
</reference>
<dbReference type="InterPro" id="IPR015422">
    <property type="entry name" value="PyrdxlP-dep_Trfase_small"/>
</dbReference>
<protein>
    <submittedName>
        <fullName evidence="1">Histidinol-phosphate transaminase hisc2</fullName>
    </submittedName>
</protein>
<keyword evidence="2" id="KW-1185">Reference proteome</keyword>
<gene>
    <name evidence="1" type="ORF">D477_006321</name>
</gene>
<accession>N1V4S7</accession>